<comment type="subcellular location">
    <subcellularLocation>
        <location evidence="10">Nucleus</location>
    </subcellularLocation>
</comment>
<evidence type="ECO:0000256" key="2">
    <source>
        <dbReference type="ARBA" id="ARBA00022723"/>
    </source>
</evidence>
<dbReference type="SMART" id="SM00487">
    <property type="entry name" value="DEXDc"/>
    <property type="match status" value="1"/>
</dbReference>
<name>A0A197JRU0_9FUNG</name>
<feature type="compositionally biased region" description="Low complexity" evidence="12">
    <location>
        <begin position="674"/>
        <end position="684"/>
    </location>
</feature>
<feature type="domain" description="Helicase ATP-binding" evidence="13">
    <location>
        <begin position="90"/>
        <end position="292"/>
    </location>
</feature>
<dbReference type="GO" id="GO:0005524">
    <property type="term" value="F:ATP binding"/>
    <property type="evidence" value="ECO:0007669"/>
    <property type="project" value="UniProtKB-KW"/>
</dbReference>
<feature type="domain" description="Helicase C-terminal" evidence="14">
    <location>
        <begin position="326"/>
        <end position="478"/>
    </location>
</feature>
<dbReference type="GO" id="GO:0003677">
    <property type="term" value="F:DNA binding"/>
    <property type="evidence" value="ECO:0007669"/>
    <property type="project" value="UniProtKB-KW"/>
</dbReference>
<dbReference type="InterPro" id="IPR011545">
    <property type="entry name" value="DEAD/DEAH_box_helicase_dom"/>
</dbReference>
<keyword evidence="2" id="KW-0479">Metal-binding</keyword>
<keyword evidence="6 10" id="KW-0067">ATP-binding</keyword>
<dbReference type="Pfam" id="PF00270">
    <property type="entry name" value="DEAD"/>
    <property type="match status" value="1"/>
</dbReference>
<keyword evidence="5 10" id="KW-0347">Helicase</keyword>
<feature type="compositionally biased region" description="Acidic residues" evidence="12">
    <location>
        <begin position="761"/>
        <end position="771"/>
    </location>
</feature>
<proteinExistence type="inferred from homology"/>
<comment type="similarity">
    <text evidence="1 10">Belongs to the helicase family. RecQ subfamily.</text>
</comment>
<dbReference type="Proteomes" id="UP000078512">
    <property type="component" value="Unassembled WGS sequence"/>
</dbReference>
<dbReference type="SMART" id="SM00490">
    <property type="entry name" value="HELICc"/>
    <property type="match status" value="1"/>
</dbReference>
<comment type="catalytic activity">
    <reaction evidence="9 10">
        <text>Couples ATP hydrolysis with the unwinding of duplex DNA by translocating in the 3'-5' direction.</text>
        <dbReference type="EC" id="5.6.2.4"/>
    </reaction>
</comment>
<dbReference type="PROSITE" id="PS51192">
    <property type="entry name" value="HELICASE_ATP_BIND_1"/>
    <property type="match status" value="1"/>
</dbReference>
<keyword evidence="7" id="KW-0238">DNA-binding</keyword>
<dbReference type="GO" id="GO:0016887">
    <property type="term" value="F:ATP hydrolysis activity"/>
    <property type="evidence" value="ECO:0007669"/>
    <property type="project" value="RHEA"/>
</dbReference>
<reference evidence="15 16" key="1">
    <citation type="submission" date="2016-05" db="EMBL/GenBank/DDBJ databases">
        <title>Genome sequencing reveals origins of a unique bacterial endosymbiosis in the earliest lineages of terrestrial Fungi.</title>
        <authorList>
            <consortium name="DOE Joint Genome Institute"/>
            <person name="Uehling J."/>
            <person name="Gryganskyi A."/>
            <person name="Hameed K."/>
            <person name="Tschaplinski T."/>
            <person name="Misztal P."/>
            <person name="Wu S."/>
            <person name="Desiro A."/>
            <person name="Vande Pol N."/>
            <person name="Du Z.-Y."/>
            <person name="Zienkiewicz A."/>
            <person name="Zienkiewicz K."/>
            <person name="Morin E."/>
            <person name="Tisserant E."/>
            <person name="Splivallo R."/>
            <person name="Hainaut M."/>
            <person name="Henrissat B."/>
            <person name="Ohm R."/>
            <person name="Kuo A."/>
            <person name="Yan J."/>
            <person name="Lipzen A."/>
            <person name="Nolan M."/>
            <person name="Labutti K."/>
            <person name="Barry K."/>
            <person name="Goldstein A."/>
            <person name="Labbe J."/>
            <person name="Schadt C."/>
            <person name="Tuskan G."/>
            <person name="Grigoriev I."/>
            <person name="Martin F."/>
            <person name="Vilgalys R."/>
            <person name="Bonito G."/>
        </authorList>
    </citation>
    <scope>NUCLEOTIDE SEQUENCE [LARGE SCALE GENOMIC DNA]</scope>
    <source>
        <strain evidence="15 16">AG-77</strain>
    </source>
</reference>
<dbReference type="InterPro" id="IPR032284">
    <property type="entry name" value="RecQ_Zn-bd"/>
</dbReference>
<dbReference type="SUPFAM" id="SSF52540">
    <property type="entry name" value="P-loop containing nucleoside triphosphate hydrolases"/>
    <property type="match status" value="1"/>
</dbReference>
<accession>A0A197JRU0</accession>
<dbReference type="AlphaFoldDB" id="A0A197JRU0"/>
<dbReference type="PROSITE" id="PS51194">
    <property type="entry name" value="HELICASE_CTER"/>
    <property type="match status" value="1"/>
</dbReference>
<dbReference type="GO" id="GO:0000724">
    <property type="term" value="P:double-strand break repair via homologous recombination"/>
    <property type="evidence" value="ECO:0007669"/>
    <property type="project" value="TreeGrafter"/>
</dbReference>
<dbReference type="GO" id="GO:0009378">
    <property type="term" value="F:four-way junction helicase activity"/>
    <property type="evidence" value="ECO:0007669"/>
    <property type="project" value="TreeGrafter"/>
</dbReference>
<dbReference type="InterPro" id="IPR014001">
    <property type="entry name" value="Helicase_ATP-bd"/>
</dbReference>
<dbReference type="Gene3D" id="1.10.10.10">
    <property type="entry name" value="Winged helix-like DNA-binding domain superfamily/Winged helix DNA-binding domain"/>
    <property type="match status" value="1"/>
</dbReference>
<evidence type="ECO:0000259" key="13">
    <source>
        <dbReference type="PROSITE" id="PS51192"/>
    </source>
</evidence>
<evidence type="ECO:0000256" key="1">
    <source>
        <dbReference type="ARBA" id="ARBA00005446"/>
    </source>
</evidence>
<keyword evidence="8" id="KW-0413">Isomerase</keyword>
<evidence type="ECO:0000313" key="15">
    <source>
        <dbReference type="EMBL" id="OAQ27910.1"/>
    </source>
</evidence>
<dbReference type="EC" id="5.6.2.4" evidence="10"/>
<dbReference type="EMBL" id="KV442053">
    <property type="protein sequence ID" value="OAQ27910.1"/>
    <property type="molecule type" value="Genomic_DNA"/>
</dbReference>
<dbReference type="InterPro" id="IPR004589">
    <property type="entry name" value="DNA_helicase_ATP-dep_RecQ"/>
</dbReference>
<feature type="region of interest" description="Disordered" evidence="12">
    <location>
        <begin position="654"/>
        <end position="687"/>
    </location>
</feature>
<dbReference type="STRING" id="1314771.A0A197JRU0"/>
<dbReference type="Gene3D" id="3.40.50.300">
    <property type="entry name" value="P-loop containing nucleotide triphosphate hydrolases"/>
    <property type="match status" value="2"/>
</dbReference>
<dbReference type="GO" id="GO:0005694">
    <property type="term" value="C:chromosome"/>
    <property type="evidence" value="ECO:0007669"/>
    <property type="project" value="TreeGrafter"/>
</dbReference>
<evidence type="ECO:0000256" key="9">
    <source>
        <dbReference type="ARBA" id="ARBA00034617"/>
    </source>
</evidence>
<evidence type="ECO:0000256" key="10">
    <source>
        <dbReference type="RuleBase" id="RU364117"/>
    </source>
</evidence>
<evidence type="ECO:0000256" key="11">
    <source>
        <dbReference type="SAM" id="Coils"/>
    </source>
</evidence>
<keyword evidence="11" id="KW-0175">Coiled coil</keyword>
<dbReference type="GO" id="GO:0005737">
    <property type="term" value="C:cytoplasm"/>
    <property type="evidence" value="ECO:0007669"/>
    <property type="project" value="TreeGrafter"/>
</dbReference>
<dbReference type="InterPro" id="IPR036388">
    <property type="entry name" value="WH-like_DNA-bd_sf"/>
</dbReference>
<dbReference type="GO" id="GO:0043138">
    <property type="term" value="F:3'-5' DNA helicase activity"/>
    <property type="evidence" value="ECO:0007669"/>
    <property type="project" value="UniProtKB-EC"/>
</dbReference>
<comment type="catalytic activity">
    <reaction evidence="10">
        <text>ATP + H2O = ADP + phosphate + H(+)</text>
        <dbReference type="Rhea" id="RHEA:13065"/>
        <dbReference type="ChEBI" id="CHEBI:15377"/>
        <dbReference type="ChEBI" id="CHEBI:15378"/>
        <dbReference type="ChEBI" id="CHEBI:30616"/>
        <dbReference type="ChEBI" id="CHEBI:43474"/>
        <dbReference type="ChEBI" id="CHEBI:456216"/>
    </reaction>
</comment>
<dbReference type="OrthoDB" id="10261556at2759"/>
<dbReference type="Pfam" id="PF16124">
    <property type="entry name" value="RecQ_Zn_bind"/>
    <property type="match status" value="1"/>
</dbReference>
<dbReference type="InterPro" id="IPR001650">
    <property type="entry name" value="Helicase_C-like"/>
</dbReference>
<dbReference type="InterPro" id="IPR027417">
    <property type="entry name" value="P-loop_NTPase"/>
</dbReference>
<evidence type="ECO:0000256" key="6">
    <source>
        <dbReference type="ARBA" id="ARBA00022840"/>
    </source>
</evidence>
<dbReference type="Pfam" id="PF00271">
    <property type="entry name" value="Helicase_C"/>
    <property type="match status" value="1"/>
</dbReference>
<dbReference type="PANTHER" id="PTHR13710">
    <property type="entry name" value="DNA HELICASE RECQ FAMILY MEMBER"/>
    <property type="match status" value="1"/>
</dbReference>
<evidence type="ECO:0000256" key="7">
    <source>
        <dbReference type="ARBA" id="ARBA00023125"/>
    </source>
</evidence>
<evidence type="ECO:0000256" key="12">
    <source>
        <dbReference type="SAM" id="MobiDB-lite"/>
    </source>
</evidence>
<evidence type="ECO:0000256" key="4">
    <source>
        <dbReference type="ARBA" id="ARBA00022801"/>
    </source>
</evidence>
<sequence>MSTQDEIDAIDLELEAIEEQITTLKCRRIELEEYRDSLLANVSINLAPAQPAAPEKDYGREDFGWSLELKQLAAKHWNITQWRDKQLDVMNASLDNRDTFVLMPTGGGKSLCYQLPALIGTGITLVISPLLSLIRDQAFHLEEAGIGVGMLTSNTTPEETKRIMDDMLGPVAPKASKKGSKNAALPKTNTQDTLNHSSRVLKLVYVTPEKISKSKRFMNHLEKVYANGRLARIVVDECHCCSNLGHDFRPDYKKLGILRVLFPNSPIMALTATAPPNVIESVLSTLNMGPIGRSNNGTLLFDTPLFRPNLAYKVMTRPSANQETFQFLANYIRTHHRENSGILYCLSKKDTHVFATGIAEASGGHIATSAYHADIEDDKKELIHEYWRNGRIQVVCATIAFGLGINHPNVRFVIHACMSKSLEGYYQESGRAGRDGLPADCLLLYRDQDASRLSTLCVTEPEGLTNVYSMIRYAQDVRSCRHQLFDVHFSKHLSTRLPPCGFCDNCVLAGQDIETDDVRTDVRALCLLLDRLKDAKDRVTLNKLVEAWRGIGASRSIARLVRDEYHTEVASKRANKDDYERIINHLIVGGYLREDFHFTAYSTLAYIVNGPRSSPFMTKQSPKSLPSVKVEFGRNRSRSAEEIPVKVAKVRTPSEGGGLIGRAGANNSEKKRAASSSSLSVKSNFGGDDFSEGDIQLLLDEDDDPRNNLDEEEDDFAPVVNWSTNKKRILGGGGSTGTISSTAKGPSAKYRKLVIAVSDDDMEENVDDNDSGDNLVDTVEGTFGRLDNNKGSRRKHPRHIQEVSDVDDDSE</sequence>
<feature type="region of interest" description="Disordered" evidence="12">
    <location>
        <begin position="761"/>
        <end position="811"/>
    </location>
</feature>
<organism evidence="15 16">
    <name type="scientific">Linnemannia elongata AG-77</name>
    <dbReference type="NCBI Taxonomy" id="1314771"/>
    <lineage>
        <taxon>Eukaryota</taxon>
        <taxon>Fungi</taxon>
        <taxon>Fungi incertae sedis</taxon>
        <taxon>Mucoromycota</taxon>
        <taxon>Mortierellomycotina</taxon>
        <taxon>Mortierellomycetes</taxon>
        <taxon>Mortierellales</taxon>
        <taxon>Mortierellaceae</taxon>
        <taxon>Linnemannia</taxon>
    </lineage>
</organism>
<dbReference type="GO" id="GO:0046872">
    <property type="term" value="F:metal ion binding"/>
    <property type="evidence" value="ECO:0007669"/>
    <property type="project" value="UniProtKB-KW"/>
</dbReference>
<evidence type="ECO:0000256" key="8">
    <source>
        <dbReference type="ARBA" id="ARBA00023235"/>
    </source>
</evidence>
<keyword evidence="4 10" id="KW-0378">Hydrolase</keyword>
<evidence type="ECO:0000259" key="14">
    <source>
        <dbReference type="PROSITE" id="PS51194"/>
    </source>
</evidence>
<evidence type="ECO:0000313" key="16">
    <source>
        <dbReference type="Proteomes" id="UP000078512"/>
    </source>
</evidence>
<evidence type="ECO:0000256" key="3">
    <source>
        <dbReference type="ARBA" id="ARBA00022741"/>
    </source>
</evidence>
<keyword evidence="3 10" id="KW-0547">Nucleotide-binding</keyword>
<keyword evidence="16" id="KW-1185">Reference proteome</keyword>
<keyword evidence="10" id="KW-0539">Nucleus</keyword>
<gene>
    <name evidence="15" type="ORF">K457DRAFT_113885</name>
</gene>
<dbReference type="PANTHER" id="PTHR13710:SF105">
    <property type="entry name" value="ATP-DEPENDENT DNA HELICASE Q1"/>
    <property type="match status" value="1"/>
</dbReference>
<dbReference type="GO" id="GO:0005634">
    <property type="term" value="C:nucleus"/>
    <property type="evidence" value="ECO:0007669"/>
    <property type="project" value="UniProtKB-SubCell"/>
</dbReference>
<feature type="coiled-coil region" evidence="11">
    <location>
        <begin position="7"/>
        <end position="34"/>
    </location>
</feature>
<evidence type="ECO:0000256" key="5">
    <source>
        <dbReference type="ARBA" id="ARBA00022806"/>
    </source>
</evidence>
<protein>
    <recommendedName>
        <fullName evidence="10">ATP-dependent DNA helicase</fullName>
        <ecNumber evidence="10">5.6.2.4</ecNumber>
    </recommendedName>
</protein>
<dbReference type="NCBIfam" id="TIGR00614">
    <property type="entry name" value="recQ_fam"/>
    <property type="match status" value="1"/>
</dbReference>